<dbReference type="Pfam" id="PF00004">
    <property type="entry name" value="AAA"/>
    <property type="match status" value="1"/>
</dbReference>
<dbReference type="SUPFAM" id="SSF140990">
    <property type="entry name" value="FtsH protease domain-like"/>
    <property type="match status" value="1"/>
</dbReference>
<dbReference type="PANTHER" id="PTHR23076">
    <property type="entry name" value="METALLOPROTEASE M41 FTSH"/>
    <property type="match status" value="1"/>
</dbReference>
<reference evidence="3 4" key="1">
    <citation type="submission" date="2015-05" db="EMBL/GenBank/DDBJ databases">
        <title>Draft genome sequence of Microvirga vignae strain BR3299, a novel nitrogen fixing bacteria isolated from Brazil semi-aired region.</title>
        <authorList>
            <person name="Zilli J.E."/>
            <person name="Passos S.R."/>
            <person name="Leite J."/>
            <person name="Baldani J.I."/>
            <person name="Xavier G.R."/>
            <person name="Rumjaneck N.G."/>
            <person name="Simoes-Araujo J.L."/>
        </authorList>
    </citation>
    <scope>NUCLEOTIDE SEQUENCE [LARGE SCALE GENOMIC DNA]</scope>
    <source>
        <strain evidence="3 4">BR3299</strain>
    </source>
</reference>
<dbReference type="InterPro" id="IPR000642">
    <property type="entry name" value="Peptidase_M41"/>
</dbReference>
<dbReference type="EMBL" id="LCYG01000023">
    <property type="protein sequence ID" value="KLK93143.1"/>
    <property type="molecule type" value="Genomic_DNA"/>
</dbReference>
<dbReference type="InterPro" id="IPR003960">
    <property type="entry name" value="ATPase_AAA_CS"/>
</dbReference>
<dbReference type="GO" id="GO:0005886">
    <property type="term" value="C:plasma membrane"/>
    <property type="evidence" value="ECO:0007669"/>
    <property type="project" value="TreeGrafter"/>
</dbReference>
<evidence type="ECO:0000256" key="1">
    <source>
        <dbReference type="RuleBase" id="RU003651"/>
    </source>
</evidence>
<comment type="caution">
    <text evidence="3">The sequence shown here is derived from an EMBL/GenBank/DDBJ whole genome shotgun (WGS) entry which is preliminary data.</text>
</comment>
<dbReference type="GO" id="GO:0004222">
    <property type="term" value="F:metalloendopeptidase activity"/>
    <property type="evidence" value="ECO:0007669"/>
    <property type="project" value="InterPro"/>
</dbReference>
<dbReference type="GO" id="GO:0005524">
    <property type="term" value="F:ATP binding"/>
    <property type="evidence" value="ECO:0007669"/>
    <property type="project" value="UniProtKB-KW"/>
</dbReference>
<gene>
    <name evidence="3" type="ORF">AA309_11105</name>
</gene>
<dbReference type="GO" id="GO:0016887">
    <property type="term" value="F:ATP hydrolysis activity"/>
    <property type="evidence" value="ECO:0007669"/>
    <property type="project" value="InterPro"/>
</dbReference>
<evidence type="ECO:0000313" key="3">
    <source>
        <dbReference type="EMBL" id="KLK93143.1"/>
    </source>
</evidence>
<dbReference type="PATRIC" id="fig|1225564.3.peg.2891"/>
<dbReference type="SMART" id="SM00382">
    <property type="entry name" value="AAA"/>
    <property type="match status" value="1"/>
</dbReference>
<dbReference type="Gene3D" id="1.20.58.760">
    <property type="entry name" value="Peptidase M41"/>
    <property type="match status" value="1"/>
</dbReference>
<dbReference type="STRING" id="1225564.AA309_11105"/>
<feature type="domain" description="AAA+ ATPase" evidence="2">
    <location>
        <begin position="297"/>
        <end position="436"/>
    </location>
</feature>
<dbReference type="InterPro" id="IPR037219">
    <property type="entry name" value="Peptidase_M41-like"/>
</dbReference>
<accession>A0A0H1RD65</accession>
<dbReference type="InterPro" id="IPR003959">
    <property type="entry name" value="ATPase_AAA_core"/>
</dbReference>
<evidence type="ECO:0000259" key="2">
    <source>
        <dbReference type="SMART" id="SM00382"/>
    </source>
</evidence>
<sequence>MRSPQRRDAPDLLARAFIDILARDEGAKIKPMLRSVGDPDDPIERLLDDLSDIASSQAETSLRPDLAAVAVLTARAIEAEPGLVRRLRREAPVVVLATHTPDIVATTKAILKACALPADMRVYGTDLRNRNGDNAAFLLARDGTDKDDRPDKHNDLVALALHMRLPILGVAPDPRRHLPRDLMRAAEYQLAMPQLDESALRLVVEAVTGETPTRHIDPDVLRILDISDLPLALRSDRSADACIALLEAAVAKKADYLGEGPSLEELDGYGEAKTWGLELAADLADLKAGRIDWSLVDHKGLLLSGPPGVGKTQYARALAKTARVPLVATSVADWNAASYLSGTLQAIRNAFGQARRLAPCILFIDELDGISDRARLQGDYVEYWTQIVNLLLELLAGIDERPGVVVLGATNFPDKIDAAIKRAGRLDREIAIGKPDTPTLAKIFRHHIGTDLPAYTDLMPLALAARGATGADVEAFVRRAKGTARRAKRLLSIDDVLAEIRAKRQPMKKEVRRRVAVHEAGHAVISRELGVGSLIRVSLHDGGGITELEGDLDGSATLQKLEDAMTLLLAGRVAERLIIGDVSIGAGAIPDSDLARATAIARAIELHYGLGTIGSVYIEQTAADNFAAIPGVIASVKERLDEAAERATVILTERLGALNRVADALERLGFLSGEEVASLMEAEAGRTDSAKKDIRNVKNGGRHV</sequence>
<dbReference type="Gene3D" id="3.40.50.300">
    <property type="entry name" value="P-loop containing nucleotide triphosphate hydrolases"/>
    <property type="match status" value="1"/>
</dbReference>
<protein>
    <submittedName>
        <fullName evidence="3">ATPase</fullName>
    </submittedName>
</protein>
<name>A0A0H1RD65_9HYPH</name>
<dbReference type="CDD" id="cd19481">
    <property type="entry name" value="RecA-like_protease"/>
    <property type="match status" value="1"/>
</dbReference>
<comment type="similarity">
    <text evidence="1">Belongs to the AAA ATPase family.</text>
</comment>
<dbReference type="AlphaFoldDB" id="A0A0H1RD65"/>
<dbReference type="GO" id="GO:0004176">
    <property type="term" value="F:ATP-dependent peptidase activity"/>
    <property type="evidence" value="ECO:0007669"/>
    <property type="project" value="InterPro"/>
</dbReference>
<dbReference type="PROSITE" id="PS00674">
    <property type="entry name" value="AAA"/>
    <property type="match status" value="1"/>
</dbReference>
<keyword evidence="1" id="KW-0067">ATP-binding</keyword>
<proteinExistence type="inferred from homology"/>
<dbReference type="InterPro" id="IPR003593">
    <property type="entry name" value="AAA+_ATPase"/>
</dbReference>
<dbReference type="PANTHER" id="PTHR23076:SF97">
    <property type="entry name" value="ATP-DEPENDENT ZINC METALLOPROTEASE YME1L1"/>
    <property type="match status" value="1"/>
</dbReference>
<dbReference type="Pfam" id="PF01434">
    <property type="entry name" value="Peptidase_M41"/>
    <property type="match status" value="1"/>
</dbReference>
<dbReference type="GO" id="GO:0006508">
    <property type="term" value="P:proteolysis"/>
    <property type="evidence" value="ECO:0007669"/>
    <property type="project" value="InterPro"/>
</dbReference>
<dbReference type="Proteomes" id="UP000035489">
    <property type="component" value="Unassembled WGS sequence"/>
</dbReference>
<dbReference type="InterPro" id="IPR027417">
    <property type="entry name" value="P-loop_NTPase"/>
</dbReference>
<dbReference type="GO" id="GO:0030163">
    <property type="term" value="P:protein catabolic process"/>
    <property type="evidence" value="ECO:0007669"/>
    <property type="project" value="TreeGrafter"/>
</dbReference>
<organism evidence="3 4">
    <name type="scientific">Microvirga vignae</name>
    <dbReference type="NCBI Taxonomy" id="1225564"/>
    <lineage>
        <taxon>Bacteria</taxon>
        <taxon>Pseudomonadati</taxon>
        <taxon>Pseudomonadota</taxon>
        <taxon>Alphaproteobacteria</taxon>
        <taxon>Hyphomicrobiales</taxon>
        <taxon>Methylobacteriaceae</taxon>
        <taxon>Microvirga</taxon>
    </lineage>
</organism>
<dbReference type="Gene3D" id="1.10.8.60">
    <property type="match status" value="1"/>
</dbReference>
<evidence type="ECO:0000313" key="4">
    <source>
        <dbReference type="Proteomes" id="UP000035489"/>
    </source>
</evidence>
<keyword evidence="1" id="KW-0547">Nucleotide-binding</keyword>
<dbReference type="SUPFAM" id="SSF52540">
    <property type="entry name" value="P-loop containing nucleoside triphosphate hydrolases"/>
    <property type="match status" value="1"/>
</dbReference>
<keyword evidence="4" id="KW-1185">Reference proteome</keyword>